<sequence length="441" mass="48693">MKKSIWTEQLYDYLNNEEDARSCTDIDENACRYTPKNYFLIMFSNILSKLGDTLSNPKTVLTWVMSFVNAPVYLISFIVPIRESGSMLPQIVIAGYIRTKEKRKWVYVVGSVLQCLSIMAIGFVTLYTSGATAGWSIILLLIVFSLSRGLCSVASKDVLGKTIPRQRRGRLKGYTVSVSGVLVLLAGFYLMYRSKSGADVTFYSYTIFFAASMWLLSALVYAMIREFPGETSGGKNGWKEAMERMNIVRSDTNFRNFIIARSLLLCSALTAPFYVLLAQDILGKEGYLLGLFILVNGLASILSAPIWGRMADVSSKNVMVISAVIASALGIVMFVLVTYVPILKHATWLYPLAFFLLGIAHSGVRLGRKTYIVDMASGNRRTDYVSVSNTIIGFILLITGGISAAVSVVSTEGVILFLSLFGMLGAYRCSLLPNVQIVDKR</sequence>
<reference evidence="5" key="1">
    <citation type="submission" date="2023-02" db="EMBL/GenBank/DDBJ databases">
        <title>Genome of Flavobacteriaceae gen. nov. sp. strain F89.</title>
        <authorList>
            <person name="Wang Y."/>
        </authorList>
    </citation>
    <scope>NUCLEOTIDE SEQUENCE</scope>
    <source>
        <strain evidence="5">F89</strain>
    </source>
</reference>
<dbReference type="PANTHER" id="PTHR23526:SF1">
    <property type="entry name" value="MAJOR FACILITATOR SUPERFAMILY MFS_1"/>
    <property type="match status" value="1"/>
</dbReference>
<dbReference type="InterPro" id="IPR011701">
    <property type="entry name" value="MFS"/>
</dbReference>
<accession>A0AAE3EV27</accession>
<evidence type="ECO:0000256" key="3">
    <source>
        <dbReference type="ARBA" id="ARBA00023136"/>
    </source>
</evidence>
<feature type="transmembrane region" description="Helical" evidence="4">
    <location>
        <begin position="60"/>
        <end position="81"/>
    </location>
</feature>
<feature type="transmembrane region" description="Helical" evidence="4">
    <location>
        <begin position="202"/>
        <end position="224"/>
    </location>
</feature>
<feature type="transmembrane region" description="Helical" evidence="4">
    <location>
        <begin position="171"/>
        <end position="190"/>
    </location>
</feature>
<keyword evidence="6" id="KW-1185">Reference proteome</keyword>
<protein>
    <submittedName>
        <fullName evidence="5">MFS transporter</fullName>
    </submittedName>
</protein>
<keyword evidence="2 4" id="KW-1133">Transmembrane helix</keyword>
<evidence type="ECO:0000256" key="1">
    <source>
        <dbReference type="ARBA" id="ARBA00022692"/>
    </source>
</evidence>
<dbReference type="InterPro" id="IPR052528">
    <property type="entry name" value="Sugar_transport-like"/>
</dbReference>
<proteinExistence type="predicted"/>
<dbReference type="Gene3D" id="1.20.1250.20">
    <property type="entry name" value="MFS general substrate transporter like domains"/>
    <property type="match status" value="2"/>
</dbReference>
<dbReference type="SUPFAM" id="SSF103473">
    <property type="entry name" value="MFS general substrate transporter"/>
    <property type="match status" value="1"/>
</dbReference>
<name>A0AAE3EV27_9FLAO</name>
<dbReference type="EMBL" id="JAIRBC010000012">
    <property type="protein sequence ID" value="MCG2461050.1"/>
    <property type="molecule type" value="Genomic_DNA"/>
</dbReference>
<feature type="transmembrane region" description="Helical" evidence="4">
    <location>
        <begin position="287"/>
        <end position="307"/>
    </location>
</feature>
<dbReference type="GO" id="GO:0022857">
    <property type="term" value="F:transmembrane transporter activity"/>
    <property type="evidence" value="ECO:0007669"/>
    <property type="project" value="InterPro"/>
</dbReference>
<evidence type="ECO:0000313" key="5">
    <source>
        <dbReference type="EMBL" id="MCG2461050.1"/>
    </source>
</evidence>
<dbReference type="InterPro" id="IPR036259">
    <property type="entry name" value="MFS_trans_sf"/>
</dbReference>
<gene>
    <name evidence="5" type="ORF">K8352_09850</name>
</gene>
<evidence type="ECO:0000256" key="4">
    <source>
        <dbReference type="SAM" id="Phobius"/>
    </source>
</evidence>
<comment type="caution">
    <text evidence="5">The sequence shown here is derived from an EMBL/GenBank/DDBJ whole genome shotgun (WGS) entry which is preliminary data.</text>
</comment>
<feature type="transmembrane region" description="Helical" evidence="4">
    <location>
        <begin position="105"/>
        <end position="127"/>
    </location>
</feature>
<dbReference type="AlphaFoldDB" id="A0AAE3EV27"/>
<feature type="transmembrane region" description="Helical" evidence="4">
    <location>
        <begin position="414"/>
        <end position="435"/>
    </location>
</feature>
<feature type="transmembrane region" description="Helical" evidence="4">
    <location>
        <begin position="254"/>
        <end position="275"/>
    </location>
</feature>
<dbReference type="Pfam" id="PF07690">
    <property type="entry name" value="MFS_1"/>
    <property type="match status" value="1"/>
</dbReference>
<dbReference type="RefSeq" id="WP_317902197.1">
    <property type="nucleotide sequence ID" value="NZ_JAIRBC010000012.1"/>
</dbReference>
<feature type="transmembrane region" description="Helical" evidence="4">
    <location>
        <begin position="348"/>
        <end position="366"/>
    </location>
</feature>
<feature type="transmembrane region" description="Helical" evidence="4">
    <location>
        <begin position="387"/>
        <end position="408"/>
    </location>
</feature>
<dbReference type="PANTHER" id="PTHR23526">
    <property type="entry name" value="INTEGRAL MEMBRANE TRANSPORT PROTEIN-RELATED"/>
    <property type="match status" value="1"/>
</dbReference>
<keyword evidence="1 4" id="KW-0812">Transmembrane</keyword>
<organism evidence="5 6">
    <name type="scientific">Cerina litoralis</name>
    <dbReference type="NCBI Taxonomy" id="2874477"/>
    <lineage>
        <taxon>Bacteria</taxon>
        <taxon>Pseudomonadati</taxon>
        <taxon>Bacteroidota</taxon>
        <taxon>Flavobacteriia</taxon>
        <taxon>Flavobacteriales</taxon>
        <taxon>Flavobacteriaceae</taxon>
        <taxon>Cerina</taxon>
    </lineage>
</organism>
<evidence type="ECO:0000313" key="6">
    <source>
        <dbReference type="Proteomes" id="UP001200642"/>
    </source>
</evidence>
<evidence type="ECO:0000256" key="2">
    <source>
        <dbReference type="ARBA" id="ARBA00022989"/>
    </source>
</evidence>
<feature type="transmembrane region" description="Helical" evidence="4">
    <location>
        <begin position="133"/>
        <end position="151"/>
    </location>
</feature>
<dbReference type="Proteomes" id="UP001200642">
    <property type="component" value="Unassembled WGS sequence"/>
</dbReference>
<feature type="transmembrane region" description="Helical" evidence="4">
    <location>
        <begin position="319"/>
        <end position="342"/>
    </location>
</feature>
<keyword evidence="3 4" id="KW-0472">Membrane</keyword>